<keyword evidence="1" id="KW-1133">Transmembrane helix</keyword>
<accession>A0A6M4NV65</accession>
<protein>
    <submittedName>
        <fullName evidence="2">Uncharacterized protein</fullName>
    </submittedName>
</protein>
<evidence type="ECO:0000256" key="1">
    <source>
        <dbReference type="SAM" id="Phobius"/>
    </source>
</evidence>
<sequence length="82" mass="9446">MSSKFKKGCKSVAITPWLAHHFFVYATMLVFLNCSLTMCKIELIQSSYLDPYAKMRRIKRDDLSLEKVTSAKADVERATLIR</sequence>
<feature type="transmembrane region" description="Helical" evidence="1">
    <location>
        <begin position="12"/>
        <end position="32"/>
    </location>
</feature>
<keyword evidence="1" id="KW-0812">Transmembrane</keyword>
<reference evidence="2" key="1">
    <citation type="submission" date="2020-02" db="EMBL/GenBank/DDBJ databases">
        <authorList>
            <person name="Qin S."/>
            <person name="Li L."/>
        </authorList>
    </citation>
    <scope>NUCLEOTIDE SEQUENCE</scope>
    <source>
        <strain evidence="2">KP18-2079</strain>
        <plasmid evidence="2">pKP18-2079_tetA</plasmid>
    </source>
</reference>
<evidence type="ECO:0000313" key="2">
    <source>
        <dbReference type="EMBL" id="QJS01138.1"/>
    </source>
</evidence>
<name>A0A6M4NV65_KLEPN</name>
<proteinExistence type="predicted"/>
<organism evidence="2">
    <name type="scientific">Klebsiella pneumoniae</name>
    <dbReference type="NCBI Taxonomy" id="573"/>
    <lineage>
        <taxon>Bacteria</taxon>
        <taxon>Pseudomonadati</taxon>
        <taxon>Pseudomonadota</taxon>
        <taxon>Gammaproteobacteria</taxon>
        <taxon>Enterobacterales</taxon>
        <taxon>Enterobacteriaceae</taxon>
        <taxon>Klebsiella/Raoultella group</taxon>
        <taxon>Klebsiella</taxon>
        <taxon>Klebsiella pneumoniae complex</taxon>
    </lineage>
</organism>
<dbReference type="AlphaFoldDB" id="A0A6M4NV65"/>
<dbReference type="EMBL" id="MT090960">
    <property type="protein sequence ID" value="QJS01138.1"/>
    <property type="molecule type" value="Genomic_DNA"/>
</dbReference>
<keyword evidence="1" id="KW-0472">Membrane</keyword>
<geneLocation type="plasmid" evidence="2">
    <name>pKP18-2079_tetA</name>
</geneLocation>
<keyword evidence="2" id="KW-0614">Plasmid</keyword>